<proteinExistence type="predicted"/>
<dbReference type="SMART" id="SM00387">
    <property type="entry name" value="HATPase_c"/>
    <property type="match status" value="1"/>
</dbReference>
<accession>A0A9X3YHI0</accession>
<feature type="transmembrane region" description="Helical" evidence="6">
    <location>
        <begin position="764"/>
        <end position="784"/>
    </location>
</feature>
<evidence type="ECO:0000256" key="7">
    <source>
        <dbReference type="SAM" id="SignalP"/>
    </source>
</evidence>
<evidence type="ECO:0000313" key="10">
    <source>
        <dbReference type="EMBL" id="MDC8011335.1"/>
    </source>
</evidence>
<dbReference type="InterPro" id="IPR011110">
    <property type="entry name" value="Reg_prop"/>
</dbReference>
<keyword evidence="4" id="KW-0902">Two-component regulatory system</keyword>
<dbReference type="AlphaFoldDB" id="A0A9X3YHI0"/>
<dbReference type="Pfam" id="PF07494">
    <property type="entry name" value="Reg_prop"/>
    <property type="match status" value="4"/>
</dbReference>
<gene>
    <name evidence="10" type="ORF">OD750_002110</name>
</gene>
<dbReference type="Proteomes" id="UP001139971">
    <property type="component" value="Unassembled WGS sequence"/>
</dbReference>
<feature type="domain" description="Histidine kinase" evidence="8">
    <location>
        <begin position="817"/>
        <end position="1032"/>
    </location>
</feature>
<dbReference type="Pfam" id="PF00512">
    <property type="entry name" value="HisKA"/>
    <property type="match status" value="1"/>
</dbReference>
<evidence type="ECO:0000256" key="3">
    <source>
        <dbReference type="ARBA" id="ARBA00022553"/>
    </source>
</evidence>
<dbReference type="PANTHER" id="PTHR43547">
    <property type="entry name" value="TWO-COMPONENT HISTIDINE KINASE"/>
    <property type="match status" value="1"/>
</dbReference>
<dbReference type="Gene3D" id="1.10.287.130">
    <property type="match status" value="1"/>
</dbReference>
<evidence type="ECO:0000259" key="8">
    <source>
        <dbReference type="PROSITE" id="PS50109"/>
    </source>
</evidence>
<dbReference type="InterPro" id="IPR001789">
    <property type="entry name" value="Sig_transdc_resp-reg_receiver"/>
</dbReference>
<dbReference type="EMBL" id="JAOVZO020000001">
    <property type="protein sequence ID" value="MDC8011335.1"/>
    <property type="molecule type" value="Genomic_DNA"/>
</dbReference>
<keyword evidence="6" id="KW-0472">Membrane</keyword>
<feature type="domain" description="Response regulatory" evidence="9">
    <location>
        <begin position="1049"/>
        <end position="1165"/>
    </location>
</feature>
<dbReference type="CDD" id="cd00082">
    <property type="entry name" value="HisKA"/>
    <property type="match status" value="1"/>
</dbReference>
<evidence type="ECO:0000256" key="2">
    <source>
        <dbReference type="ARBA" id="ARBA00012438"/>
    </source>
</evidence>
<dbReference type="PROSITE" id="PS50109">
    <property type="entry name" value="HIS_KIN"/>
    <property type="match status" value="1"/>
</dbReference>
<keyword evidence="6" id="KW-1133">Transmembrane helix</keyword>
<keyword evidence="3 5" id="KW-0597">Phosphoprotein</keyword>
<dbReference type="CDD" id="cd17546">
    <property type="entry name" value="REC_hyHK_CKI1_RcsC-like"/>
    <property type="match status" value="1"/>
</dbReference>
<dbReference type="Gene3D" id="3.30.565.10">
    <property type="entry name" value="Histidine kinase-like ATPase, C-terminal domain"/>
    <property type="match status" value="1"/>
</dbReference>
<reference evidence="10" key="1">
    <citation type="submission" date="2023-02" db="EMBL/GenBank/DDBJ databases">
        <title>Tahibacter soli sp. nov. isolated from soil.</title>
        <authorList>
            <person name="Baek J.H."/>
            <person name="Lee J.K."/>
            <person name="Choi D.G."/>
            <person name="Jeon C.O."/>
        </authorList>
    </citation>
    <scope>NUCLEOTIDE SEQUENCE</scope>
    <source>
        <strain evidence="10">BL</strain>
    </source>
</reference>
<dbReference type="RefSeq" id="WP_263543645.1">
    <property type="nucleotide sequence ID" value="NZ_JAOVZO020000001.1"/>
</dbReference>
<dbReference type="InterPro" id="IPR013783">
    <property type="entry name" value="Ig-like_fold"/>
</dbReference>
<feature type="chain" id="PRO_5040811682" description="histidine kinase" evidence="7">
    <location>
        <begin position="21"/>
        <end position="1166"/>
    </location>
</feature>
<dbReference type="Gene3D" id="2.130.10.10">
    <property type="entry name" value="YVTN repeat-like/Quinoprotein amine dehydrogenase"/>
    <property type="match status" value="3"/>
</dbReference>
<feature type="signal peptide" evidence="7">
    <location>
        <begin position="1"/>
        <end position="20"/>
    </location>
</feature>
<name>A0A9X3YHI0_9GAMM</name>
<dbReference type="SMART" id="SM00448">
    <property type="entry name" value="REC"/>
    <property type="match status" value="1"/>
</dbReference>
<comment type="caution">
    <text evidence="10">The sequence shown here is derived from an EMBL/GenBank/DDBJ whole genome shotgun (WGS) entry which is preliminary data.</text>
</comment>
<organism evidence="10 11">
    <name type="scientific">Tahibacter soli</name>
    <dbReference type="NCBI Taxonomy" id="2983605"/>
    <lineage>
        <taxon>Bacteria</taxon>
        <taxon>Pseudomonadati</taxon>
        <taxon>Pseudomonadota</taxon>
        <taxon>Gammaproteobacteria</taxon>
        <taxon>Lysobacterales</taxon>
        <taxon>Rhodanobacteraceae</taxon>
        <taxon>Tahibacter</taxon>
    </lineage>
</organism>
<dbReference type="CDD" id="cd16922">
    <property type="entry name" value="HATPase_EvgS-ArcB-TorS-like"/>
    <property type="match status" value="1"/>
</dbReference>
<dbReference type="Gene3D" id="3.40.50.2300">
    <property type="match status" value="1"/>
</dbReference>
<dbReference type="FunFam" id="3.30.565.10:FF:000010">
    <property type="entry name" value="Sensor histidine kinase RcsC"/>
    <property type="match status" value="1"/>
</dbReference>
<dbReference type="SUPFAM" id="SSF55874">
    <property type="entry name" value="ATPase domain of HSP90 chaperone/DNA topoisomerase II/histidine kinase"/>
    <property type="match status" value="1"/>
</dbReference>
<sequence>MLPTLLLALAWNAAPAPELAATPLFRRYGAAQGLPSSTVYKLAQDRDGFVWVGTQDGLARYDGVAFRVWRNDPDDPASIAGNEVSALLVDRDNRVWVGGEGTALNVLDPQRRAFRRYRHDRQRPDGLAADDVWAIAQDRGGAIWVGTYSGGLDRLRDDGSGFDHHRHVDGDPATIASDTVLSLYGDDDGSLWIGTNAGLDRRLPDGRIAHVDLGLPRAPQVTSVVDDGDGVLAATSAGLYRVDADARARRVDPGAPRMVYGVARDRAGDLWLATRRGIVRRAGDRETAWSAEPLLPGGLPGDALFDVFADVEGGVWIAALDGGVAYLDPGWRALTQIRELPNTDTGLTRGRVQALAFGAGGALWSVNLAGAVDRIDLVAGKVEHWGTRVGGSEVRRRSIHEDRRGRLWIGQQRGVRMYDPATGQARDFPADATRPDALPEAAVDQIAEADDAIWFSARGGGIVRIDAATLALRRFDPGEASGLRDADVEELRFDAAGTLWVAHAQGLDRYDAARERFAPVAGAPEQRVHAFAFARDGSLWLHRFGALERYARDAGGVKLARHIDADDGWPALAAGGLALDARERLWIATPRGLYRVDPERRGIRHFDANDGLLSPEFVDRTLALRADGVLAAATLAGVVALDTARENAPTPNPPMRFTAASVRRGDARHAFDLAAPIELAWNDRDLRVEARVLSYAGPNRYQFLLDGFDDAWTDGGSRGERELAQLPAGDYRLRLRAAANGADPVEASAPLLLRVAPPPWATPWAYALYALLVAAFAWAAILAWRRRVERRHAYALASQRRALAEQASASKTDFLAHLGHEIRTPMTGLLGMTELLERTGLDTRQRNYAEAIRMSGKHMLRIVNDVLDLARIEAGRLELELEAFDPAVLLRQVGAVGSALAERKGIACEVRAEADVPRAVLGDLRRVRQVLLNLVNNAVKFTSVGGVALRVGVEADGRVCFEVRDSGPGIAAELRQRLFQRYEQGERGRRAGGSGLGLAICRELTELMGGDIGVDSTAGSGSCFRVRLPLQPIGTEVPSGGIEAPRDCDVLIVQGDPVLAQALQTQLVGLGARSRIAANALTALAALETARTDIVLFDLVLPGVDGFGFARLIRQREAGTRVPLVALLTHGDADAERRCREAGVDGVLWKPITLDGLVAVLDALCA</sequence>
<evidence type="ECO:0000259" key="9">
    <source>
        <dbReference type="PROSITE" id="PS50110"/>
    </source>
</evidence>
<keyword evidence="11" id="KW-1185">Reference proteome</keyword>
<dbReference type="PANTHER" id="PTHR43547:SF2">
    <property type="entry name" value="HYBRID SIGNAL TRANSDUCTION HISTIDINE KINASE C"/>
    <property type="match status" value="1"/>
</dbReference>
<dbReference type="InterPro" id="IPR003661">
    <property type="entry name" value="HisK_dim/P_dom"/>
</dbReference>
<dbReference type="InterPro" id="IPR005467">
    <property type="entry name" value="His_kinase_dom"/>
</dbReference>
<dbReference type="InterPro" id="IPR004358">
    <property type="entry name" value="Sig_transdc_His_kin-like_C"/>
</dbReference>
<dbReference type="Gene3D" id="2.60.40.10">
    <property type="entry name" value="Immunoglobulins"/>
    <property type="match status" value="1"/>
</dbReference>
<dbReference type="PROSITE" id="PS50110">
    <property type="entry name" value="RESPONSE_REGULATORY"/>
    <property type="match status" value="1"/>
</dbReference>
<dbReference type="InterPro" id="IPR003594">
    <property type="entry name" value="HATPase_dom"/>
</dbReference>
<keyword evidence="6" id="KW-0812">Transmembrane</keyword>
<comment type="catalytic activity">
    <reaction evidence="1">
        <text>ATP + protein L-histidine = ADP + protein N-phospho-L-histidine.</text>
        <dbReference type="EC" id="2.7.13.3"/>
    </reaction>
</comment>
<evidence type="ECO:0000256" key="6">
    <source>
        <dbReference type="SAM" id="Phobius"/>
    </source>
</evidence>
<dbReference type="SUPFAM" id="SSF47384">
    <property type="entry name" value="Homodimeric domain of signal transducing histidine kinase"/>
    <property type="match status" value="1"/>
</dbReference>
<evidence type="ECO:0000256" key="4">
    <source>
        <dbReference type="ARBA" id="ARBA00023012"/>
    </source>
</evidence>
<dbReference type="Pfam" id="PF02518">
    <property type="entry name" value="HATPase_c"/>
    <property type="match status" value="1"/>
</dbReference>
<dbReference type="FunFam" id="1.10.287.130:FF:000028">
    <property type="entry name" value="Hybrid signal transduction histidine kinase"/>
    <property type="match status" value="1"/>
</dbReference>
<dbReference type="InterPro" id="IPR036097">
    <property type="entry name" value="HisK_dim/P_sf"/>
</dbReference>
<keyword evidence="7" id="KW-0732">Signal</keyword>
<feature type="modified residue" description="4-aspartylphosphate" evidence="5">
    <location>
        <position position="1098"/>
    </location>
</feature>
<dbReference type="PRINTS" id="PR00344">
    <property type="entry name" value="BCTRLSENSOR"/>
</dbReference>
<dbReference type="EC" id="2.7.13.3" evidence="2"/>
<dbReference type="SUPFAM" id="SSF63829">
    <property type="entry name" value="Calcium-dependent phosphotriesterase"/>
    <property type="match status" value="3"/>
</dbReference>
<protein>
    <recommendedName>
        <fullName evidence="2">histidine kinase</fullName>
        <ecNumber evidence="2">2.7.13.3</ecNumber>
    </recommendedName>
</protein>
<dbReference type="GO" id="GO:0000155">
    <property type="term" value="F:phosphorelay sensor kinase activity"/>
    <property type="evidence" value="ECO:0007669"/>
    <property type="project" value="InterPro"/>
</dbReference>
<dbReference type="InterPro" id="IPR015943">
    <property type="entry name" value="WD40/YVTN_repeat-like_dom_sf"/>
</dbReference>
<evidence type="ECO:0000313" key="11">
    <source>
        <dbReference type="Proteomes" id="UP001139971"/>
    </source>
</evidence>
<dbReference type="Pfam" id="PF00072">
    <property type="entry name" value="Response_reg"/>
    <property type="match status" value="1"/>
</dbReference>
<dbReference type="SMART" id="SM00388">
    <property type="entry name" value="HisKA"/>
    <property type="match status" value="1"/>
</dbReference>
<evidence type="ECO:0000256" key="1">
    <source>
        <dbReference type="ARBA" id="ARBA00000085"/>
    </source>
</evidence>
<dbReference type="InterPro" id="IPR011006">
    <property type="entry name" value="CheY-like_superfamily"/>
</dbReference>
<evidence type="ECO:0000256" key="5">
    <source>
        <dbReference type="PROSITE-ProRule" id="PRU00169"/>
    </source>
</evidence>
<dbReference type="InterPro" id="IPR036890">
    <property type="entry name" value="HATPase_C_sf"/>
</dbReference>
<dbReference type="SUPFAM" id="SSF52172">
    <property type="entry name" value="CheY-like"/>
    <property type="match status" value="1"/>
</dbReference>